<dbReference type="EMBL" id="CP064787">
    <property type="protein sequence ID" value="QSG06458.1"/>
    <property type="molecule type" value="Genomic_DNA"/>
</dbReference>
<sequence>MSPTVEFGSKDAADAAREQWGEHLCPDDDRRLKTVTFVEDVPDRVIERAELEAADSRDERASGPGQAELTDHEKDRLDFSKGRANVPWARSIKAIAQDSGVDDWTAHVDPTLTVDEHREVMEQAAREDQGQRMDAEDSAIEKAGQASRTAQANECDHARGYCKHGDPEACEFLQERCGFDEDEVATILDDSEDMPGRIQGARSQLWTQYQVGLANAKEAAAAINEINRQYGDDLVSFEELGDRELTPDQLNWDINA</sequence>
<feature type="region of interest" description="Disordered" evidence="1">
    <location>
        <begin position="50"/>
        <end position="78"/>
    </location>
</feature>
<evidence type="ECO:0000313" key="2">
    <source>
        <dbReference type="EMBL" id="QSG06458.1"/>
    </source>
</evidence>
<gene>
    <name evidence="2" type="ORF">HSR121_2127</name>
</gene>
<feature type="compositionally biased region" description="Basic and acidic residues" evidence="1">
    <location>
        <begin position="8"/>
        <end position="22"/>
    </location>
</feature>
<feature type="compositionally biased region" description="Basic and acidic residues" evidence="1">
    <location>
        <begin position="69"/>
        <end position="78"/>
    </location>
</feature>
<dbReference type="GeneID" id="68855695"/>
<feature type="region of interest" description="Disordered" evidence="1">
    <location>
        <begin position="1"/>
        <end position="22"/>
    </location>
</feature>
<dbReference type="AlphaFoldDB" id="A0A897N2K7"/>
<evidence type="ECO:0000256" key="1">
    <source>
        <dbReference type="SAM" id="MobiDB-lite"/>
    </source>
</evidence>
<feature type="compositionally biased region" description="Basic and acidic residues" evidence="1">
    <location>
        <begin position="50"/>
        <end position="61"/>
    </location>
</feature>
<name>A0A897N2K7_9EURY</name>
<evidence type="ECO:0000313" key="3">
    <source>
        <dbReference type="Proteomes" id="UP000663525"/>
    </source>
</evidence>
<reference evidence="2" key="1">
    <citation type="submission" date="2020-11" db="EMBL/GenBank/DDBJ databases">
        <title>Carbohydrate-dependent, anaerobic sulfur respiration: A novel catabolism in halophilic archaea.</title>
        <authorList>
            <person name="Sorokin D.Y."/>
            <person name="Messina E."/>
            <person name="Smedile F."/>
            <person name="La Cono V."/>
            <person name="Hallsworth J.E."/>
            <person name="Yakimov M.M."/>
        </authorList>
    </citation>
    <scope>NUCLEOTIDE SEQUENCE</scope>
    <source>
        <strain evidence="2">HSR12-1</strain>
    </source>
</reference>
<accession>A0A897N2K7</accession>
<dbReference type="RefSeq" id="WP_229112926.1">
    <property type="nucleotide sequence ID" value="NZ_CP064787.1"/>
</dbReference>
<proteinExistence type="predicted"/>
<dbReference type="Proteomes" id="UP000663525">
    <property type="component" value="Chromosome"/>
</dbReference>
<organism evidence="2 3">
    <name type="scientific">Halapricum desulfuricans</name>
    <dbReference type="NCBI Taxonomy" id="2841257"/>
    <lineage>
        <taxon>Archaea</taxon>
        <taxon>Methanobacteriati</taxon>
        <taxon>Methanobacteriota</taxon>
        <taxon>Stenosarchaea group</taxon>
        <taxon>Halobacteria</taxon>
        <taxon>Halobacteriales</taxon>
        <taxon>Haloarculaceae</taxon>
        <taxon>Halapricum</taxon>
    </lineage>
</organism>
<protein>
    <submittedName>
        <fullName evidence="2">Viral protein, VP1 family</fullName>
    </submittedName>
</protein>